<accession>A0A6I4P6I7</accession>
<comment type="caution">
    <text evidence="6">The sequence shown here is derived from an EMBL/GenBank/DDBJ whole genome shotgun (WGS) entry which is preliminary data.</text>
</comment>
<feature type="transmembrane region" description="Helical" evidence="4">
    <location>
        <begin position="169"/>
        <end position="186"/>
    </location>
</feature>
<sequence length="276" mass="30561">MRRRAPDRRTSSRSRRRERRDRCPPCPPVPEVARVAIAYDCLFPLDAGGGERVYDALAERFVGRGWDVDYVTRTQWSEADSPVRPYQVHGVWRGDIHDATGDRTSGSALAFAFALFRWFRRHGRHHDLAVVAALPVLNVFAVRLALLGSGVPIVTDWLEVWGARKWREYAGPLVGTVATVLQWLGLRVGRVQTVNSAFTARRIRAIRPAADPVVLGLVDLAGLEPRRTAPARPPVALFVGRHIADKRLADLPAALAVARERVPGLRAVVTGRGPES</sequence>
<keyword evidence="7" id="KW-1185">Reference proteome</keyword>
<feature type="non-terminal residue" evidence="6">
    <location>
        <position position="276"/>
    </location>
</feature>
<dbReference type="Proteomes" id="UP000438182">
    <property type="component" value="Unassembled WGS sequence"/>
</dbReference>
<evidence type="ECO:0000256" key="4">
    <source>
        <dbReference type="SAM" id="Phobius"/>
    </source>
</evidence>
<keyword evidence="4" id="KW-0472">Membrane</keyword>
<feature type="compositionally biased region" description="Basic residues" evidence="3">
    <location>
        <begin position="1"/>
        <end position="19"/>
    </location>
</feature>
<evidence type="ECO:0000313" key="7">
    <source>
        <dbReference type="Proteomes" id="UP000438182"/>
    </source>
</evidence>
<dbReference type="Pfam" id="PF13439">
    <property type="entry name" value="Glyco_transf_4"/>
    <property type="match status" value="1"/>
</dbReference>
<evidence type="ECO:0000256" key="2">
    <source>
        <dbReference type="ARBA" id="ARBA00022679"/>
    </source>
</evidence>
<gene>
    <name evidence="6" type="ORF">GB864_11905</name>
</gene>
<evidence type="ECO:0000256" key="1">
    <source>
        <dbReference type="ARBA" id="ARBA00022676"/>
    </source>
</evidence>
<proteinExistence type="predicted"/>
<dbReference type="InterPro" id="IPR028098">
    <property type="entry name" value="Glyco_trans_4-like_N"/>
</dbReference>
<dbReference type="AlphaFoldDB" id="A0A6I4P6I7"/>
<keyword evidence="1" id="KW-0328">Glycosyltransferase</keyword>
<organism evidence="6 7">
    <name type="scientific">Agromyces seonyuensis</name>
    <dbReference type="NCBI Taxonomy" id="2662446"/>
    <lineage>
        <taxon>Bacteria</taxon>
        <taxon>Bacillati</taxon>
        <taxon>Actinomycetota</taxon>
        <taxon>Actinomycetes</taxon>
        <taxon>Micrococcales</taxon>
        <taxon>Microbacteriaceae</taxon>
        <taxon>Agromyces</taxon>
    </lineage>
</organism>
<reference evidence="6 7" key="1">
    <citation type="submission" date="2019-12" db="EMBL/GenBank/DDBJ databases">
        <authorList>
            <person name="Kim Y.S."/>
        </authorList>
    </citation>
    <scope>NUCLEOTIDE SEQUENCE [LARGE SCALE GENOMIC DNA]</scope>
    <source>
        <strain evidence="6 7">MMS17-SY077</strain>
    </source>
</reference>
<keyword evidence="4" id="KW-0812">Transmembrane</keyword>
<dbReference type="GO" id="GO:0016757">
    <property type="term" value="F:glycosyltransferase activity"/>
    <property type="evidence" value="ECO:0007669"/>
    <property type="project" value="UniProtKB-KW"/>
</dbReference>
<protein>
    <submittedName>
        <fullName evidence="6">Glycosyltransferase</fullName>
    </submittedName>
</protein>
<dbReference type="EMBL" id="WSTA01000052">
    <property type="protein sequence ID" value="MWB99247.1"/>
    <property type="molecule type" value="Genomic_DNA"/>
</dbReference>
<evidence type="ECO:0000313" key="6">
    <source>
        <dbReference type="EMBL" id="MWB99247.1"/>
    </source>
</evidence>
<keyword evidence="4" id="KW-1133">Transmembrane helix</keyword>
<feature type="region of interest" description="Disordered" evidence="3">
    <location>
        <begin position="1"/>
        <end position="25"/>
    </location>
</feature>
<evidence type="ECO:0000259" key="5">
    <source>
        <dbReference type="Pfam" id="PF13439"/>
    </source>
</evidence>
<keyword evidence="2 6" id="KW-0808">Transferase</keyword>
<evidence type="ECO:0000256" key="3">
    <source>
        <dbReference type="SAM" id="MobiDB-lite"/>
    </source>
</evidence>
<dbReference type="SUPFAM" id="SSF53756">
    <property type="entry name" value="UDP-Glycosyltransferase/glycogen phosphorylase"/>
    <property type="match status" value="1"/>
</dbReference>
<dbReference type="Gene3D" id="3.40.50.2000">
    <property type="entry name" value="Glycogen Phosphorylase B"/>
    <property type="match status" value="2"/>
</dbReference>
<feature type="domain" description="Glycosyltransferase subfamily 4-like N-terminal" evidence="5">
    <location>
        <begin position="48"/>
        <end position="209"/>
    </location>
</feature>
<feature type="transmembrane region" description="Helical" evidence="4">
    <location>
        <begin position="128"/>
        <end position="149"/>
    </location>
</feature>
<name>A0A6I4P6I7_9MICO</name>